<organism evidence="1 2">
    <name type="scientific">Methylomonas rivi</name>
    <dbReference type="NCBI Taxonomy" id="2952226"/>
    <lineage>
        <taxon>Bacteria</taxon>
        <taxon>Pseudomonadati</taxon>
        <taxon>Pseudomonadota</taxon>
        <taxon>Gammaproteobacteria</taxon>
        <taxon>Methylococcales</taxon>
        <taxon>Methylococcaceae</taxon>
        <taxon>Methylomonas</taxon>
    </lineage>
</organism>
<name>A0ABT1U2I6_9GAMM</name>
<accession>A0ABT1U2I6</accession>
<proteinExistence type="predicted"/>
<dbReference type="RefSeq" id="WP_256613994.1">
    <property type="nucleotide sequence ID" value="NZ_JANIBK010000013.1"/>
</dbReference>
<dbReference type="EMBL" id="JANIBK010000013">
    <property type="protein sequence ID" value="MCQ8127655.1"/>
    <property type="molecule type" value="Genomic_DNA"/>
</dbReference>
<evidence type="ECO:0000313" key="1">
    <source>
        <dbReference type="EMBL" id="MCQ8127655.1"/>
    </source>
</evidence>
<protein>
    <submittedName>
        <fullName evidence="1">IS110 family transposase</fullName>
    </submittedName>
</protein>
<evidence type="ECO:0000313" key="2">
    <source>
        <dbReference type="Proteomes" id="UP001524586"/>
    </source>
</evidence>
<gene>
    <name evidence="1" type="ORF">NP596_04205</name>
</gene>
<keyword evidence="2" id="KW-1185">Reference proteome</keyword>
<dbReference type="Proteomes" id="UP001524586">
    <property type="component" value="Unassembled WGS sequence"/>
</dbReference>
<sequence>MNERSYVGIDNTDKNEWIAVLWCDGKTVFSRPYKNTLAEFEALVRFINERCDRPKICLNPANPRVFELVKFISGIAGVEVVLMSNAGLRLHLNWLPRDSTTAVFQANSRRAYLLACCAERMI</sequence>
<reference evidence="1 2" key="1">
    <citation type="submission" date="2022-07" db="EMBL/GenBank/DDBJ databases">
        <title>Methylomonas rivi sp. nov., Methylomonas rosea sp. nov., Methylomonas aureus sp. nov. and Methylomonas subterranea sp. nov., four novel methanotrophs isolated from a freshwater creek and the deep terrestrial subsurface.</title>
        <authorList>
            <person name="Abin C."/>
            <person name="Sankaranarayanan K."/>
            <person name="Garner C."/>
            <person name="Sindelar R."/>
            <person name="Kotary K."/>
            <person name="Garner R."/>
            <person name="Barclay S."/>
            <person name="Lawson P."/>
            <person name="Krumholz L."/>
        </authorList>
    </citation>
    <scope>NUCLEOTIDE SEQUENCE [LARGE SCALE GENOMIC DNA]</scope>
    <source>
        <strain evidence="1 2">WSC-6</strain>
    </source>
</reference>
<comment type="caution">
    <text evidence="1">The sequence shown here is derived from an EMBL/GenBank/DDBJ whole genome shotgun (WGS) entry which is preliminary data.</text>
</comment>